<feature type="compositionally biased region" description="Low complexity" evidence="1">
    <location>
        <begin position="1"/>
        <end position="19"/>
    </location>
</feature>
<protein>
    <recommendedName>
        <fullName evidence="5">Gram-positive cocci surface proteins LPxTG domain-containing protein</fullName>
    </recommendedName>
</protein>
<feature type="non-terminal residue" evidence="3">
    <location>
        <position position="1"/>
    </location>
</feature>
<proteinExistence type="predicted"/>
<evidence type="ECO:0000256" key="2">
    <source>
        <dbReference type="SAM" id="Phobius"/>
    </source>
</evidence>
<dbReference type="EMBL" id="QFWG01000007">
    <property type="protein sequence ID" value="PWI27657.1"/>
    <property type="molecule type" value="Genomic_DNA"/>
</dbReference>
<organism evidence="3 4">
    <name type="scientific">Pseudoglutamicibacter cumminsii</name>
    <dbReference type="NCBI Taxonomy" id="156979"/>
    <lineage>
        <taxon>Bacteria</taxon>
        <taxon>Bacillati</taxon>
        <taxon>Actinomycetota</taxon>
        <taxon>Actinomycetes</taxon>
        <taxon>Micrococcales</taxon>
        <taxon>Micrococcaceae</taxon>
        <taxon>Pseudoglutamicibacter</taxon>
    </lineage>
</organism>
<evidence type="ECO:0000256" key="1">
    <source>
        <dbReference type="SAM" id="MobiDB-lite"/>
    </source>
</evidence>
<evidence type="ECO:0000313" key="4">
    <source>
        <dbReference type="Proteomes" id="UP000245514"/>
    </source>
</evidence>
<accession>A0ABX5L9U6</accession>
<keyword evidence="2" id="KW-0472">Membrane</keyword>
<feature type="region of interest" description="Disordered" evidence="1">
    <location>
        <begin position="1"/>
        <end position="49"/>
    </location>
</feature>
<dbReference type="Proteomes" id="UP000245514">
    <property type="component" value="Unassembled WGS sequence"/>
</dbReference>
<sequence>TEEAPSQEAPSEEAPSAEAPSEDAEDTTGVVGDNTNDAQGPSTGGDLARTGVNTELVWGAGLAATFMLGGMTVLLVNRARRAEATK</sequence>
<evidence type="ECO:0000313" key="3">
    <source>
        <dbReference type="EMBL" id="PWI27657.1"/>
    </source>
</evidence>
<keyword evidence="2" id="KW-1133">Transmembrane helix</keyword>
<gene>
    <name evidence="3" type="ORF">CAY35_06695</name>
</gene>
<evidence type="ECO:0008006" key="5">
    <source>
        <dbReference type="Google" id="ProtNLM"/>
    </source>
</evidence>
<reference evidence="3 4" key="1">
    <citation type="submission" date="2018-05" db="EMBL/GenBank/DDBJ databases">
        <title>Draft Genome Sequence of Arthrobacter cumminsii IME1328, Isolated from a Patient Who Suffered from Foot Ulcers in China.</title>
        <authorList>
            <person name="Li M."/>
            <person name="Jiang Z."/>
            <person name="Sun Q."/>
            <person name="Tong Y."/>
        </authorList>
    </citation>
    <scope>NUCLEOTIDE SEQUENCE [LARGE SCALE GENOMIC DNA]</scope>
    <source>
        <strain evidence="3 4">IME1328</strain>
    </source>
</reference>
<comment type="caution">
    <text evidence="3">The sequence shown here is derived from an EMBL/GenBank/DDBJ whole genome shotgun (WGS) entry which is preliminary data.</text>
</comment>
<feature type="transmembrane region" description="Helical" evidence="2">
    <location>
        <begin position="56"/>
        <end position="76"/>
    </location>
</feature>
<keyword evidence="4" id="KW-1185">Reference proteome</keyword>
<name>A0ABX5L9U6_9MICC</name>
<keyword evidence="2" id="KW-0812">Transmembrane</keyword>